<dbReference type="Proteomes" id="UP000235116">
    <property type="component" value="Chromosome"/>
</dbReference>
<keyword evidence="2" id="KW-1185">Reference proteome</keyword>
<protein>
    <submittedName>
        <fullName evidence="1">Uncharacterized protein</fullName>
    </submittedName>
</protein>
<proteinExistence type="predicted"/>
<accession>A0A2K9LQ36</accession>
<dbReference type="OrthoDB" id="6197633at2"/>
<evidence type="ECO:0000313" key="2">
    <source>
        <dbReference type="Proteomes" id="UP000235116"/>
    </source>
</evidence>
<sequence length="178" mass="20299">MSYVTPPYPVLEPLPVIQQHDQLPFGTVNLGQCLDNTSGRDKLFTLVTHKNHLSVLTSYHAGPHDQYYCKQYDFPLKTLSWFPKALDEFRKPPAEGGLHAGAMVSVDVDVDGEMLAVGSTTSGYCLTNRSRNDHSYDDYKAEEYYMPIEISLSYDFLYRLGFLDLWKSLGEKYERGEL</sequence>
<dbReference type="AlphaFoldDB" id="A0A2K9LQ36"/>
<dbReference type="KEGG" id="kak:Kalk_18700"/>
<reference evidence="2" key="1">
    <citation type="submission" date="2017-08" db="EMBL/GenBank/DDBJ databases">
        <title>Direct submision.</title>
        <authorList>
            <person name="Kim S.-J."/>
            <person name="Rhee S.-K."/>
        </authorList>
    </citation>
    <scope>NUCLEOTIDE SEQUENCE [LARGE SCALE GENOMIC DNA]</scope>
    <source>
        <strain evidence="2">GI5</strain>
    </source>
</reference>
<organism evidence="1 2">
    <name type="scientific">Ketobacter alkanivorans</name>
    <dbReference type="NCBI Taxonomy" id="1917421"/>
    <lineage>
        <taxon>Bacteria</taxon>
        <taxon>Pseudomonadati</taxon>
        <taxon>Pseudomonadota</taxon>
        <taxon>Gammaproteobacteria</taxon>
        <taxon>Pseudomonadales</taxon>
        <taxon>Ketobacteraceae</taxon>
        <taxon>Ketobacter</taxon>
    </lineage>
</organism>
<dbReference type="EMBL" id="CP022684">
    <property type="protein sequence ID" value="AUM14330.1"/>
    <property type="molecule type" value="Genomic_DNA"/>
</dbReference>
<evidence type="ECO:0000313" key="1">
    <source>
        <dbReference type="EMBL" id="AUM14330.1"/>
    </source>
</evidence>
<dbReference type="RefSeq" id="WP_101895704.1">
    <property type="nucleotide sequence ID" value="NZ_CP022684.1"/>
</dbReference>
<name>A0A2K9LQ36_9GAMM</name>
<gene>
    <name evidence="1" type="ORF">Kalk_18700</name>
</gene>